<proteinExistence type="predicted"/>
<dbReference type="SUPFAM" id="SSF54523">
    <property type="entry name" value="Pili subunits"/>
    <property type="match status" value="1"/>
</dbReference>
<comment type="caution">
    <text evidence="2">The sequence shown here is derived from an EMBL/GenBank/DDBJ whole genome shotgun (WGS) entry which is preliminary data.</text>
</comment>
<sequence length="159" mass="16522">MTRPAHRGGFTMVELVVVMVIIGALAAIGIPRLMGDKTSEAAIFGDQVVSGLRRAQKIAMGHRRVVCATVGPKAVVLRVNDCGSAGIALNGAGDDDFATSDSALTATAGTLYFQPDGRVTQDLAGKTPWTDGIAITGDVNGQKNTFRTITIQGTTGYVE</sequence>
<dbReference type="Pfam" id="PF07963">
    <property type="entry name" value="N_methyl"/>
    <property type="match status" value="1"/>
</dbReference>
<dbReference type="InterPro" id="IPR045584">
    <property type="entry name" value="Pilin-like"/>
</dbReference>
<dbReference type="EMBL" id="JANUHC010000013">
    <property type="protein sequence ID" value="MCS0633299.1"/>
    <property type="molecule type" value="Genomic_DNA"/>
</dbReference>
<dbReference type="Proteomes" id="UP001165263">
    <property type="component" value="Unassembled WGS sequence"/>
</dbReference>
<keyword evidence="3" id="KW-1185">Reference proteome</keyword>
<organism evidence="2 3">
    <name type="scientific">Telluria mixta</name>
    <dbReference type="NCBI Taxonomy" id="34071"/>
    <lineage>
        <taxon>Bacteria</taxon>
        <taxon>Pseudomonadati</taxon>
        <taxon>Pseudomonadota</taxon>
        <taxon>Betaproteobacteria</taxon>
        <taxon>Burkholderiales</taxon>
        <taxon>Oxalobacteraceae</taxon>
        <taxon>Telluria group</taxon>
        <taxon>Telluria</taxon>
    </lineage>
</organism>
<dbReference type="RefSeq" id="WP_259452281.1">
    <property type="nucleotide sequence ID" value="NZ_CP119520.1"/>
</dbReference>
<dbReference type="Gene3D" id="3.30.700.10">
    <property type="entry name" value="Glycoprotein, Type 4 Pilin"/>
    <property type="match status" value="1"/>
</dbReference>
<reference evidence="2" key="1">
    <citation type="submission" date="2022-08" db="EMBL/GenBank/DDBJ databases">
        <title>Reclassification of Massilia species as members of the genera Telluria, Duganella, Pseudoduganella, Mokoshia gen. nov. and Zemynaea gen. nov. using orthogonal and non-orthogonal genome-based approaches.</title>
        <authorList>
            <person name="Bowman J.P."/>
        </authorList>
    </citation>
    <scope>NUCLEOTIDE SEQUENCE</scope>
    <source>
        <strain evidence="2">LMG 11547</strain>
    </source>
</reference>
<protein>
    <submittedName>
        <fullName evidence="2">Prepilin-type N-terminal cleavage/methylation domain-containing protein</fullName>
    </submittedName>
</protein>
<evidence type="ECO:0000313" key="2">
    <source>
        <dbReference type="EMBL" id="MCS0633299.1"/>
    </source>
</evidence>
<evidence type="ECO:0000313" key="3">
    <source>
        <dbReference type="Proteomes" id="UP001165263"/>
    </source>
</evidence>
<name>A0ABT2C7G2_9BURK</name>
<accession>A0ABT2C7G2</accession>
<dbReference type="InterPro" id="IPR012902">
    <property type="entry name" value="N_methyl_site"/>
</dbReference>
<dbReference type="NCBIfam" id="TIGR02532">
    <property type="entry name" value="IV_pilin_GFxxxE"/>
    <property type="match status" value="1"/>
</dbReference>
<evidence type="ECO:0000256" key="1">
    <source>
        <dbReference type="SAM" id="Phobius"/>
    </source>
</evidence>
<gene>
    <name evidence="2" type="ORF">NX786_28575</name>
</gene>
<keyword evidence="1" id="KW-0472">Membrane</keyword>
<feature type="transmembrane region" description="Helical" evidence="1">
    <location>
        <begin position="12"/>
        <end position="30"/>
    </location>
</feature>
<keyword evidence="1" id="KW-1133">Transmembrane helix</keyword>
<keyword evidence="1" id="KW-0812">Transmembrane</keyword>